<keyword evidence="3" id="KW-0805">Transcription regulation</keyword>
<dbReference type="GO" id="GO:0043565">
    <property type="term" value="F:sequence-specific DNA binding"/>
    <property type="evidence" value="ECO:0007669"/>
    <property type="project" value="InterPro"/>
</dbReference>
<dbReference type="OrthoDB" id="9804019at2"/>
<dbReference type="InterPro" id="IPR027417">
    <property type="entry name" value="P-loop_NTPase"/>
</dbReference>
<name>A0A2P1PPX5_9GAMM</name>
<dbReference type="InterPro" id="IPR003018">
    <property type="entry name" value="GAF"/>
</dbReference>
<dbReference type="GO" id="GO:0005524">
    <property type="term" value="F:ATP binding"/>
    <property type="evidence" value="ECO:0007669"/>
    <property type="project" value="UniProtKB-KW"/>
</dbReference>
<feature type="domain" description="Sigma-54 factor interaction" evidence="6">
    <location>
        <begin position="346"/>
        <end position="556"/>
    </location>
</feature>
<dbReference type="InterPro" id="IPR025662">
    <property type="entry name" value="Sigma_54_int_dom_ATP-bd_1"/>
</dbReference>
<dbReference type="KEGG" id="xba:C7S18_06620"/>
<sequence length="637" mass="69926">MRSIALLPAPQIRRARAQLIEHGQTAYAGLEACVSRSWQRSLSAGLSPTGRISTPDNLNSQALHRLRATHHELIRHSQPVMEYLAEQVRASQSMVVLADHQGVLMHTLGEASFLSRAERVALMCGASWSEAQRGTNAIGTAQAELVDVEIHGGEHFLERNGFLTCAAAPILSASGGLMGVLDVSGDSRTRQPHTMGLVSTAARMIENSLVQAMSREYLLLSLHARPEGIGTIAQGLLVFAEDGRLVGANRRGLEMLHLTFRHVGVTNFERLFGFGWTTLLDRERQSGDRPYLLRTADQQAFYGQVRSRRAERQHVASAPLVKSSPRLLELDTGDRQWRACADKALKVCDKDIPILLMGESGVGKELFAKALHDSAARHDKPFVAINCAAIPEHLIEAELFGYCAGAFTGAAKNGSPGRLREVAGGTLFLDEIGDMPYALQTRLLRVLQERNVTPLGSGQTYDVQFSLIAATHQNLKQAVEQGRFRADLYYRLNGLCLRLPALRERDDFSALTARLLRELGQGVPLDIEPALLERLAQYEWPGNLRQYSHALRTAIALMDSDQAQIGWAHLPDDLVEALQALSPEPDVGAASAPQNLKELSLLAIQQALENCRGNVSAAVRQLGISRQTLYRRLKQGK</sequence>
<dbReference type="PROSITE" id="PS50045">
    <property type="entry name" value="SIGMA54_INTERACT_4"/>
    <property type="match status" value="1"/>
</dbReference>
<dbReference type="InterPro" id="IPR002078">
    <property type="entry name" value="Sigma_54_int"/>
</dbReference>
<dbReference type="SMART" id="SM00382">
    <property type="entry name" value="AAA"/>
    <property type="match status" value="1"/>
</dbReference>
<keyword evidence="5" id="KW-0804">Transcription</keyword>
<dbReference type="PROSITE" id="PS00675">
    <property type="entry name" value="SIGMA54_INTERACT_1"/>
    <property type="match status" value="1"/>
</dbReference>
<dbReference type="Pfam" id="PF02954">
    <property type="entry name" value="HTH_8"/>
    <property type="match status" value="1"/>
</dbReference>
<reference evidence="7 8" key="2">
    <citation type="submission" date="2018-03" db="EMBL/GenBank/DDBJ databases">
        <authorList>
            <person name="Keele B.F."/>
        </authorList>
    </citation>
    <scope>NUCLEOTIDE SEQUENCE [LARGE SCALE GENOMIC DNA]</scope>
    <source>
        <strain evidence="7 8">D13</strain>
    </source>
</reference>
<dbReference type="EMBL" id="CP027860">
    <property type="protein sequence ID" value="AVP96893.1"/>
    <property type="molecule type" value="Genomic_DNA"/>
</dbReference>
<dbReference type="GO" id="GO:0006355">
    <property type="term" value="P:regulation of DNA-templated transcription"/>
    <property type="evidence" value="ECO:0007669"/>
    <property type="project" value="InterPro"/>
</dbReference>
<evidence type="ECO:0000256" key="5">
    <source>
        <dbReference type="ARBA" id="ARBA00023163"/>
    </source>
</evidence>
<keyword evidence="1" id="KW-0547">Nucleotide-binding</keyword>
<gene>
    <name evidence="7" type="ORF">C7S18_06620</name>
</gene>
<dbReference type="Pfam" id="PF25601">
    <property type="entry name" value="AAA_lid_14"/>
    <property type="match status" value="1"/>
</dbReference>
<dbReference type="Gene3D" id="1.10.10.60">
    <property type="entry name" value="Homeodomain-like"/>
    <property type="match status" value="1"/>
</dbReference>
<dbReference type="Gene3D" id="3.30.450.40">
    <property type="match status" value="1"/>
</dbReference>
<dbReference type="Pfam" id="PF01590">
    <property type="entry name" value="GAF"/>
    <property type="match status" value="1"/>
</dbReference>
<evidence type="ECO:0000256" key="1">
    <source>
        <dbReference type="ARBA" id="ARBA00022741"/>
    </source>
</evidence>
<dbReference type="SUPFAM" id="SSF52540">
    <property type="entry name" value="P-loop containing nucleoside triphosphate hydrolases"/>
    <property type="match status" value="1"/>
</dbReference>
<dbReference type="InterPro" id="IPR003593">
    <property type="entry name" value="AAA+_ATPase"/>
</dbReference>
<dbReference type="CDD" id="cd00009">
    <property type="entry name" value="AAA"/>
    <property type="match status" value="1"/>
</dbReference>
<proteinExistence type="predicted"/>
<reference evidence="7 8" key="1">
    <citation type="submission" date="2018-03" db="EMBL/GenBank/DDBJ databases">
        <title>Ahniella affigens gen. nov., sp. nov., a gammaproteobacterium isolated from sandy soil near a stream.</title>
        <authorList>
            <person name="Ko Y."/>
            <person name="Kim J.-H."/>
        </authorList>
    </citation>
    <scope>NUCLEOTIDE SEQUENCE [LARGE SCALE GENOMIC DNA]</scope>
    <source>
        <strain evidence="7 8">D13</strain>
    </source>
</reference>
<dbReference type="AlphaFoldDB" id="A0A2P1PPX5"/>
<protein>
    <submittedName>
        <fullName evidence="7">Sigma-54-dependent Fis family transcriptional regulator</fullName>
    </submittedName>
</protein>
<keyword evidence="8" id="KW-1185">Reference proteome</keyword>
<dbReference type="InterPro" id="IPR002197">
    <property type="entry name" value="HTH_Fis"/>
</dbReference>
<dbReference type="Proteomes" id="UP000241074">
    <property type="component" value="Chromosome"/>
</dbReference>
<organism evidence="7 8">
    <name type="scientific">Ahniella affigens</name>
    <dbReference type="NCBI Taxonomy" id="2021234"/>
    <lineage>
        <taxon>Bacteria</taxon>
        <taxon>Pseudomonadati</taxon>
        <taxon>Pseudomonadota</taxon>
        <taxon>Gammaproteobacteria</taxon>
        <taxon>Lysobacterales</taxon>
        <taxon>Rhodanobacteraceae</taxon>
        <taxon>Ahniella</taxon>
    </lineage>
</organism>
<dbReference type="PANTHER" id="PTHR32071">
    <property type="entry name" value="TRANSCRIPTIONAL REGULATORY PROTEIN"/>
    <property type="match status" value="1"/>
</dbReference>
<dbReference type="Gene3D" id="3.40.50.300">
    <property type="entry name" value="P-loop containing nucleotide triphosphate hydrolases"/>
    <property type="match status" value="1"/>
</dbReference>
<dbReference type="PRINTS" id="PR01590">
    <property type="entry name" value="HTHFIS"/>
</dbReference>
<evidence type="ECO:0000313" key="8">
    <source>
        <dbReference type="Proteomes" id="UP000241074"/>
    </source>
</evidence>
<dbReference type="FunFam" id="3.40.50.300:FF:000006">
    <property type="entry name" value="DNA-binding transcriptional regulator NtrC"/>
    <property type="match status" value="1"/>
</dbReference>
<dbReference type="InterPro" id="IPR009057">
    <property type="entry name" value="Homeodomain-like_sf"/>
</dbReference>
<evidence type="ECO:0000256" key="2">
    <source>
        <dbReference type="ARBA" id="ARBA00022840"/>
    </source>
</evidence>
<dbReference type="PANTHER" id="PTHR32071:SF77">
    <property type="entry name" value="TRANSCRIPTIONAL REGULATORY PROTEIN"/>
    <property type="match status" value="1"/>
</dbReference>
<evidence type="ECO:0000313" key="7">
    <source>
        <dbReference type="EMBL" id="AVP96893.1"/>
    </source>
</evidence>
<dbReference type="SUPFAM" id="SSF55781">
    <property type="entry name" value="GAF domain-like"/>
    <property type="match status" value="1"/>
</dbReference>
<dbReference type="InterPro" id="IPR058031">
    <property type="entry name" value="AAA_lid_NorR"/>
</dbReference>
<keyword evidence="4" id="KW-0238">DNA-binding</keyword>
<evidence type="ECO:0000256" key="4">
    <source>
        <dbReference type="ARBA" id="ARBA00023125"/>
    </source>
</evidence>
<evidence type="ECO:0000256" key="3">
    <source>
        <dbReference type="ARBA" id="ARBA00023015"/>
    </source>
</evidence>
<dbReference type="Pfam" id="PF00158">
    <property type="entry name" value="Sigma54_activat"/>
    <property type="match status" value="1"/>
</dbReference>
<accession>A0A2P1PPX5</accession>
<evidence type="ECO:0000259" key="6">
    <source>
        <dbReference type="PROSITE" id="PS50045"/>
    </source>
</evidence>
<dbReference type="SUPFAM" id="SSF46689">
    <property type="entry name" value="Homeodomain-like"/>
    <property type="match status" value="1"/>
</dbReference>
<dbReference type="Gene3D" id="1.10.8.60">
    <property type="match status" value="1"/>
</dbReference>
<dbReference type="RefSeq" id="WP_106890818.1">
    <property type="nucleotide sequence ID" value="NZ_CP027860.1"/>
</dbReference>
<keyword evidence="2" id="KW-0067">ATP-binding</keyword>
<dbReference type="InterPro" id="IPR029016">
    <property type="entry name" value="GAF-like_dom_sf"/>
</dbReference>